<feature type="non-terminal residue" evidence="3">
    <location>
        <position position="1"/>
    </location>
</feature>
<sequence length="298" mass="34796">RYFSMDRFKYMGYIYLCFYQLLLCTFYTTVTPVPSSGYKDIYLEAPGSEIEVIIPLLEKKSDNVRTYIKVKMPSEKSKLGKFGKENLIAQENIERSDTSPDKEFSERFLWLKKHPRLPPHPPTRHYPPAHPPRPYHGPRKHPSRPPHGPPPHHFEPHPYFENGPNNIFDPPHDFDFDSPHFMNEESDFPYIDEFFEEQYFDPEPPKPDSFIFPSDEHDRPPPPHSPSHPPHYPPPNPSPYIPAHINFITEENIYRGDVPFKETHNDRDRIHPGLVPAGIKGLDPGLVAFIHESARPYF</sequence>
<proteinExistence type="predicted"/>
<keyword evidence="2" id="KW-0472">Membrane</keyword>
<keyword evidence="2" id="KW-1133">Transmembrane helix</keyword>
<dbReference type="Proteomes" id="UP001497623">
    <property type="component" value="Unassembled WGS sequence"/>
</dbReference>
<reference evidence="3 4" key="1">
    <citation type="submission" date="2024-05" db="EMBL/GenBank/DDBJ databases">
        <authorList>
            <person name="Wallberg A."/>
        </authorList>
    </citation>
    <scope>NUCLEOTIDE SEQUENCE [LARGE SCALE GENOMIC DNA]</scope>
</reference>
<accession>A0AAV2QLN0</accession>
<evidence type="ECO:0000313" key="3">
    <source>
        <dbReference type="EMBL" id="CAL4088515.1"/>
    </source>
</evidence>
<gene>
    <name evidence="3" type="ORF">MNOR_LOCUS13576</name>
</gene>
<evidence type="ECO:0000313" key="4">
    <source>
        <dbReference type="Proteomes" id="UP001497623"/>
    </source>
</evidence>
<feature type="compositionally biased region" description="Pro residues" evidence="1">
    <location>
        <begin position="222"/>
        <end position="240"/>
    </location>
</feature>
<protein>
    <recommendedName>
        <fullName evidence="5">Complementary sex determiner</fullName>
    </recommendedName>
</protein>
<keyword evidence="2" id="KW-0812">Transmembrane</keyword>
<feature type="region of interest" description="Disordered" evidence="1">
    <location>
        <begin position="115"/>
        <end position="181"/>
    </location>
</feature>
<evidence type="ECO:0000256" key="1">
    <source>
        <dbReference type="SAM" id="MobiDB-lite"/>
    </source>
</evidence>
<organism evidence="3 4">
    <name type="scientific">Meganyctiphanes norvegica</name>
    <name type="common">Northern krill</name>
    <name type="synonym">Thysanopoda norvegica</name>
    <dbReference type="NCBI Taxonomy" id="48144"/>
    <lineage>
        <taxon>Eukaryota</taxon>
        <taxon>Metazoa</taxon>
        <taxon>Ecdysozoa</taxon>
        <taxon>Arthropoda</taxon>
        <taxon>Crustacea</taxon>
        <taxon>Multicrustacea</taxon>
        <taxon>Malacostraca</taxon>
        <taxon>Eumalacostraca</taxon>
        <taxon>Eucarida</taxon>
        <taxon>Euphausiacea</taxon>
        <taxon>Euphausiidae</taxon>
        <taxon>Meganyctiphanes</taxon>
    </lineage>
</organism>
<feature type="transmembrane region" description="Helical" evidence="2">
    <location>
        <begin position="12"/>
        <end position="30"/>
    </location>
</feature>
<evidence type="ECO:0000256" key="2">
    <source>
        <dbReference type="SAM" id="Phobius"/>
    </source>
</evidence>
<dbReference type="EMBL" id="CAXKWB010007815">
    <property type="protein sequence ID" value="CAL4088515.1"/>
    <property type="molecule type" value="Genomic_DNA"/>
</dbReference>
<feature type="compositionally biased region" description="Pro residues" evidence="1">
    <location>
        <begin position="118"/>
        <end position="135"/>
    </location>
</feature>
<dbReference type="AlphaFoldDB" id="A0AAV2QLN0"/>
<feature type="region of interest" description="Disordered" evidence="1">
    <location>
        <begin position="205"/>
        <end position="241"/>
    </location>
</feature>
<evidence type="ECO:0008006" key="5">
    <source>
        <dbReference type="Google" id="ProtNLM"/>
    </source>
</evidence>
<comment type="caution">
    <text evidence="3">The sequence shown here is derived from an EMBL/GenBank/DDBJ whole genome shotgun (WGS) entry which is preliminary data.</text>
</comment>
<name>A0AAV2QLN0_MEGNR</name>
<keyword evidence="4" id="KW-1185">Reference proteome</keyword>